<gene>
    <name evidence="1" type="ORF">D3867_37115</name>
</gene>
<proteinExistence type="predicted"/>
<reference evidence="1 2" key="1">
    <citation type="submission" date="2018-09" db="EMBL/GenBank/DDBJ databases">
        <title>Whole genome based analysis of evolution and adaptive divergence in Indian and Brazilian strains of Azospirillum brasilense.</title>
        <authorList>
            <person name="Singh C."/>
            <person name="Tripathi A.K."/>
        </authorList>
    </citation>
    <scope>NUCLEOTIDE SEQUENCE [LARGE SCALE GENOMIC DNA]</scope>
    <source>
        <strain evidence="1 2">MTCC4036</strain>
        <plasmid evidence="1 2">p8</plasmid>
    </source>
</reference>
<organism evidence="1 2">
    <name type="scientific">Azospirillum brasilense</name>
    <dbReference type="NCBI Taxonomy" id="192"/>
    <lineage>
        <taxon>Bacteria</taxon>
        <taxon>Pseudomonadati</taxon>
        <taxon>Pseudomonadota</taxon>
        <taxon>Alphaproteobacteria</taxon>
        <taxon>Rhodospirillales</taxon>
        <taxon>Azospirillaceae</taxon>
        <taxon>Azospirillum</taxon>
    </lineage>
</organism>
<dbReference type="AlphaFoldDB" id="A0A4D8QAW1"/>
<accession>A0A4D8QAW1</accession>
<dbReference type="EMBL" id="CP032338">
    <property type="protein sequence ID" value="QCO07507.1"/>
    <property type="molecule type" value="Genomic_DNA"/>
</dbReference>
<name>A0A4D8QAW1_AZOBR</name>
<sequence length="85" mass="9326">MLRQLAQQRQLDVDAVVISRPVAIAVVRAAYSAASFAGTRWWTGLCGGRRLTLAPELWESGRHVMEHKLSALGPGFTRDGVCFKS</sequence>
<evidence type="ECO:0000313" key="1">
    <source>
        <dbReference type="EMBL" id="QCO07507.1"/>
    </source>
</evidence>
<dbReference type="Proteomes" id="UP000298596">
    <property type="component" value="Plasmid p8"/>
</dbReference>
<evidence type="ECO:0000313" key="2">
    <source>
        <dbReference type="Proteomes" id="UP000298596"/>
    </source>
</evidence>
<geneLocation type="plasmid" evidence="1 2">
    <name>p8</name>
</geneLocation>
<protein>
    <submittedName>
        <fullName evidence="1">Uncharacterized protein</fullName>
    </submittedName>
</protein>
<keyword evidence="1" id="KW-0614">Plasmid</keyword>